<feature type="compositionally biased region" description="Low complexity" evidence="1">
    <location>
        <begin position="111"/>
        <end position="120"/>
    </location>
</feature>
<feature type="region of interest" description="Disordered" evidence="1">
    <location>
        <begin position="1"/>
        <end position="44"/>
    </location>
</feature>
<dbReference type="OMA" id="EHTQVNA"/>
<feature type="compositionally biased region" description="Low complexity" evidence="1">
    <location>
        <begin position="291"/>
        <end position="304"/>
    </location>
</feature>
<accession>A0A194S1K2</accession>
<feature type="compositionally biased region" description="Low complexity" evidence="1">
    <location>
        <begin position="182"/>
        <end position="223"/>
    </location>
</feature>
<dbReference type="AlphaFoldDB" id="A0A194S1K2"/>
<evidence type="ECO:0000256" key="1">
    <source>
        <dbReference type="SAM" id="MobiDB-lite"/>
    </source>
</evidence>
<evidence type="ECO:0000313" key="2">
    <source>
        <dbReference type="EMBL" id="KPV74420.1"/>
    </source>
</evidence>
<feature type="compositionally biased region" description="Low complexity" evidence="1">
    <location>
        <begin position="93"/>
        <end position="103"/>
    </location>
</feature>
<dbReference type="RefSeq" id="XP_018270469.1">
    <property type="nucleotide sequence ID" value="XM_018414506.1"/>
</dbReference>
<feature type="compositionally biased region" description="Pro residues" evidence="1">
    <location>
        <begin position="409"/>
        <end position="421"/>
    </location>
</feature>
<dbReference type="GeneID" id="28974954"/>
<dbReference type="EMBL" id="KQ474080">
    <property type="protein sequence ID" value="KPV74420.1"/>
    <property type="molecule type" value="Genomic_DNA"/>
</dbReference>
<reference evidence="2 3" key="1">
    <citation type="journal article" date="2015" name="Front. Microbiol.">
        <title>Genome sequence of the plant growth promoting endophytic yeast Rhodotorula graminis WP1.</title>
        <authorList>
            <person name="Firrincieli A."/>
            <person name="Otillar R."/>
            <person name="Salamov A."/>
            <person name="Schmutz J."/>
            <person name="Khan Z."/>
            <person name="Redman R.S."/>
            <person name="Fleck N.D."/>
            <person name="Lindquist E."/>
            <person name="Grigoriev I.V."/>
            <person name="Doty S.L."/>
        </authorList>
    </citation>
    <scope>NUCLEOTIDE SEQUENCE [LARGE SCALE GENOMIC DNA]</scope>
    <source>
        <strain evidence="2 3">WP1</strain>
    </source>
</reference>
<evidence type="ECO:0000313" key="3">
    <source>
        <dbReference type="Proteomes" id="UP000053890"/>
    </source>
</evidence>
<proteinExistence type="predicted"/>
<feature type="region of interest" description="Disordered" evidence="1">
    <location>
        <begin position="275"/>
        <end position="315"/>
    </location>
</feature>
<dbReference type="Proteomes" id="UP000053890">
    <property type="component" value="Unassembled WGS sequence"/>
</dbReference>
<gene>
    <name evidence="2" type="ORF">RHOBADRAFT_44910</name>
</gene>
<feature type="compositionally biased region" description="Low complexity" evidence="1">
    <location>
        <begin position="149"/>
        <end position="161"/>
    </location>
</feature>
<keyword evidence="3" id="KW-1185">Reference proteome</keyword>
<dbReference type="OrthoDB" id="2529953at2759"/>
<organism evidence="2 3">
    <name type="scientific">Rhodotorula graminis (strain WP1)</name>
    <dbReference type="NCBI Taxonomy" id="578459"/>
    <lineage>
        <taxon>Eukaryota</taxon>
        <taxon>Fungi</taxon>
        <taxon>Dikarya</taxon>
        <taxon>Basidiomycota</taxon>
        <taxon>Pucciniomycotina</taxon>
        <taxon>Microbotryomycetes</taxon>
        <taxon>Sporidiobolales</taxon>
        <taxon>Sporidiobolaceae</taxon>
        <taxon>Rhodotorula</taxon>
    </lineage>
</organism>
<sequence>MDDELDPAFLDLDLPSPHASTSSLGAGFGSTLDHDDLDDLDSLDRHTHAHGLGLDLELDLDTDYGGAGLPASLDDLPDGHSPPSTPPRRRGGSKLAVAGAAGAADGGGGLSLADELASAARPQRQRDLMRELGLGSDSGEEDEDDERTTGGSSRGSGSSSSEEGDMRHGEDALGAGFGRAGGVVVADPFGGSPRRSASSLARFPRPRPSSSSLTSYTPGGSTPDDGDAEVDEAAQQDEVDAALREAAASLDESMQTTSAFLAHLRQHVTTEVDPHAAALAAPCPSPVGIEPPRSSATSSPAPARDYTDRQPVVESHASTLVRRLYELAKQRESHLRELGEVERVLGRTEPGWRAALADLEPLEWPDDEDEGGDGGDTNGDEPPAPTEPVPSGDVEGLSSFGPLALDPARPAPPPRSRPPPASSLALTRAHADLAALRTLTTSLLAALSSISDLTQVQSALASDSGRKLRALKAQAGSLRDELGAVERSEAFVEAFEGRSEGRRTLGDGRAAESARREVEGVRETLEEGWRKAQSMLAVRA</sequence>
<protein>
    <submittedName>
        <fullName evidence="2">Uncharacterized protein</fullName>
    </submittedName>
</protein>
<feature type="region of interest" description="Disordered" evidence="1">
    <location>
        <begin position="356"/>
        <end position="425"/>
    </location>
</feature>
<name>A0A194S1K2_RHOGW</name>
<feature type="compositionally biased region" description="Acidic residues" evidence="1">
    <location>
        <begin position="360"/>
        <end position="373"/>
    </location>
</feature>
<feature type="compositionally biased region" description="Acidic residues" evidence="1">
    <location>
        <begin position="224"/>
        <end position="240"/>
    </location>
</feature>
<feature type="region of interest" description="Disordered" evidence="1">
    <location>
        <begin position="59"/>
        <end position="253"/>
    </location>
</feature>